<dbReference type="Gene3D" id="1.20.1250.20">
    <property type="entry name" value="MFS general substrate transporter like domains"/>
    <property type="match status" value="1"/>
</dbReference>
<name>A0AAN6W6E8_9PEZI</name>
<keyword evidence="3 7" id="KW-0812">Transmembrane</keyword>
<dbReference type="InterPro" id="IPR036259">
    <property type="entry name" value="MFS_trans_sf"/>
</dbReference>
<feature type="transmembrane region" description="Helical" evidence="7">
    <location>
        <begin position="179"/>
        <end position="200"/>
    </location>
</feature>
<feature type="transmembrane region" description="Helical" evidence="7">
    <location>
        <begin position="251"/>
        <end position="270"/>
    </location>
</feature>
<dbReference type="Proteomes" id="UP001302321">
    <property type="component" value="Unassembled WGS sequence"/>
</dbReference>
<feature type="transmembrane region" description="Helical" evidence="7">
    <location>
        <begin position="282"/>
        <end position="306"/>
    </location>
</feature>
<evidence type="ECO:0000256" key="1">
    <source>
        <dbReference type="ARBA" id="ARBA00004141"/>
    </source>
</evidence>
<comment type="subcellular location">
    <subcellularLocation>
        <location evidence="1">Membrane</location>
        <topology evidence="1">Multi-pass membrane protein</topology>
    </subcellularLocation>
</comment>
<evidence type="ECO:0000313" key="10">
    <source>
        <dbReference type="Proteomes" id="UP001302321"/>
    </source>
</evidence>
<evidence type="ECO:0000256" key="5">
    <source>
        <dbReference type="ARBA" id="ARBA00023136"/>
    </source>
</evidence>
<feature type="transmembrane region" description="Helical" evidence="7">
    <location>
        <begin position="91"/>
        <end position="109"/>
    </location>
</feature>
<feature type="domain" description="Major facilitator superfamily (MFS) profile" evidence="8">
    <location>
        <begin position="56"/>
        <end position="544"/>
    </location>
</feature>
<feature type="transmembrane region" description="Helical" evidence="7">
    <location>
        <begin position="121"/>
        <end position="140"/>
    </location>
</feature>
<feature type="transmembrane region" description="Helical" evidence="7">
    <location>
        <begin position="206"/>
        <end position="230"/>
    </location>
</feature>
<dbReference type="InterPro" id="IPR011701">
    <property type="entry name" value="MFS"/>
</dbReference>
<dbReference type="EMBL" id="MU866203">
    <property type="protein sequence ID" value="KAK4176249.1"/>
    <property type="molecule type" value="Genomic_DNA"/>
</dbReference>
<dbReference type="PROSITE" id="PS50850">
    <property type="entry name" value="MFS"/>
    <property type="match status" value="1"/>
</dbReference>
<feature type="transmembrane region" description="Helical" evidence="7">
    <location>
        <begin position="146"/>
        <end position="167"/>
    </location>
</feature>
<feature type="transmembrane region" description="Helical" evidence="7">
    <location>
        <begin position="318"/>
        <end position="339"/>
    </location>
</feature>
<evidence type="ECO:0000313" key="9">
    <source>
        <dbReference type="EMBL" id="KAK4176249.1"/>
    </source>
</evidence>
<evidence type="ECO:0000259" key="8">
    <source>
        <dbReference type="PROSITE" id="PS50850"/>
    </source>
</evidence>
<feature type="transmembrane region" description="Helical" evidence="7">
    <location>
        <begin position="383"/>
        <end position="401"/>
    </location>
</feature>
<feature type="region of interest" description="Disordered" evidence="6">
    <location>
        <begin position="1"/>
        <end position="41"/>
    </location>
</feature>
<feature type="transmembrane region" description="Helical" evidence="7">
    <location>
        <begin position="446"/>
        <end position="470"/>
    </location>
</feature>
<proteinExistence type="predicted"/>
<accession>A0AAN6W6E8</accession>
<keyword evidence="2" id="KW-0813">Transport</keyword>
<sequence length="555" mass="59431">MALNQESPTDVEKTMPPAPTMDPKSELESDKSGTGNDFSELEEKKKYPSGFKLTVIVVALCMCLFLCGLDQTVITTAVPIITNEFHALEDIGWYTAAYLLTTSAFQIAYGKLFTPFNIKIVFLIALAIFEIGSIICAAAPSSTVLIVGRAIAGLGAAGMFPGGTLILVHSAPLERRPALLGITTGTFGIATLLGPFIGGAFADSVTWRWCFIINVPLGVVTAAVIAWFVHTPVHPMYRQWTVKQKLAYTRLPEIFVLVAALVCLVLALQWGGAIYPWSDGRVVATLTVFSVLTTVFVAVHIFLPGYRTVPTEILRNRSMWFSALFAATTSGAMFVAVTYLPLYFQAIKGASALQSGVDVMPLILGFLVMSILAGIITNITGYYNISMLICPVLASIGAGLISTFSVDTPSPQWIGYQALLGFGIGFGLQQPILVAQTVLEEKDVPFGVAFINMMQMLGGAVFVAVAQNIFQNKLVNQVSVAIPEVEASSLLEGGATNFGAIFSEEQIAILLPIYSDVLNEVFYIVVGLCAATIIGALGTEWKSTKKANTAKSDKA</sequence>
<protein>
    <submittedName>
        <fullName evidence="9">Major facilitator superfamily domain, general substrate transporter</fullName>
    </submittedName>
</protein>
<dbReference type="PANTHER" id="PTHR23501:SF199">
    <property type="entry name" value="MFS EFFLUX TRANSPORTER INPD-RELATED"/>
    <property type="match status" value="1"/>
</dbReference>
<feature type="transmembrane region" description="Helical" evidence="7">
    <location>
        <begin position="53"/>
        <end position="71"/>
    </location>
</feature>
<keyword evidence="4 7" id="KW-1133">Transmembrane helix</keyword>
<dbReference type="SUPFAM" id="SSF103473">
    <property type="entry name" value="MFS general substrate transporter"/>
    <property type="match status" value="1"/>
</dbReference>
<reference evidence="9" key="2">
    <citation type="submission" date="2023-05" db="EMBL/GenBank/DDBJ databases">
        <authorList>
            <consortium name="Lawrence Berkeley National Laboratory"/>
            <person name="Steindorff A."/>
            <person name="Hensen N."/>
            <person name="Bonometti L."/>
            <person name="Westerberg I."/>
            <person name="Brannstrom I.O."/>
            <person name="Guillou S."/>
            <person name="Cros-Aarteil S."/>
            <person name="Calhoun S."/>
            <person name="Haridas S."/>
            <person name="Kuo A."/>
            <person name="Mondo S."/>
            <person name="Pangilinan J."/>
            <person name="Riley R."/>
            <person name="Labutti K."/>
            <person name="Andreopoulos B."/>
            <person name="Lipzen A."/>
            <person name="Chen C."/>
            <person name="Yanf M."/>
            <person name="Daum C."/>
            <person name="Ng V."/>
            <person name="Clum A."/>
            <person name="Ohm R."/>
            <person name="Martin F."/>
            <person name="Silar P."/>
            <person name="Natvig D."/>
            <person name="Lalanne C."/>
            <person name="Gautier V."/>
            <person name="Ament-Velasquez S.L."/>
            <person name="Kruys A."/>
            <person name="Hutchinson M.I."/>
            <person name="Powell A.J."/>
            <person name="Barry K."/>
            <person name="Miller A.N."/>
            <person name="Grigoriev I.V."/>
            <person name="Debuchy R."/>
            <person name="Gladieux P."/>
            <person name="Thoren M.H."/>
            <person name="Johannesson H."/>
        </authorList>
    </citation>
    <scope>NUCLEOTIDE SEQUENCE</scope>
    <source>
        <strain evidence="9">CBS 892.96</strain>
    </source>
</reference>
<dbReference type="GO" id="GO:0005886">
    <property type="term" value="C:plasma membrane"/>
    <property type="evidence" value="ECO:0007669"/>
    <property type="project" value="TreeGrafter"/>
</dbReference>
<evidence type="ECO:0000256" key="7">
    <source>
        <dbReference type="SAM" id="Phobius"/>
    </source>
</evidence>
<evidence type="ECO:0000256" key="3">
    <source>
        <dbReference type="ARBA" id="ARBA00022692"/>
    </source>
</evidence>
<dbReference type="GO" id="GO:0022857">
    <property type="term" value="F:transmembrane transporter activity"/>
    <property type="evidence" value="ECO:0007669"/>
    <property type="project" value="InterPro"/>
</dbReference>
<organism evidence="9 10">
    <name type="scientific">Triangularia setosa</name>
    <dbReference type="NCBI Taxonomy" id="2587417"/>
    <lineage>
        <taxon>Eukaryota</taxon>
        <taxon>Fungi</taxon>
        <taxon>Dikarya</taxon>
        <taxon>Ascomycota</taxon>
        <taxon>Pezizomycotina</taxon>
        <taxon>Sordariomycetes</taxon>
        <taxon>Sordariomycetidae</taxon>
        <taxon>Sordariales</taxon>
        <taxon>Podosporaceae</taxon>
        <taxon>Triangularia</taxon>
    </lineage>
</organism>
<keyword evidence="5 7" id="KW-0472">Membrane</keyword>
<comment type="caution">
    <text evidence="9">The sequence shown here is derived from an EMBL/GenBank/DDBJ whole genome shotgun (WGS) entry which is preliminary data.</text>
</comment>
<feature type="transmembrane region" description="Helical" evidence="7">
    <location>
        <begin position="521"/>
        <end position="541"/>
    </location>
</feature>
<dbReference type="FunFam" id="1.20.1250.20:FF:000196">
    <property type="entry name" value="MFS toxin efflux pump (AflT)"/>
    <property type="match status" value="1"/>
</dbReference>
<feature type="transmembrane region" description="Helical" evidence="7">
    <location>
        <begin position="359"/>
        <end position="376"/>
    </location>
</feature>
<keyword evidence="10" id="KW-1185">Reference proteome</keyword>
<dbReference type="Pfam" id="PF07690">
    <property type="entry name" value="MFS_1"/>
    <property type="match status" value="1"/>
</dbReference>
<dbReference type="Gene3D" id="1.20.1720.10">
    <property type="entry name" value="Multidrug resistance protein D"/>
    <property type="match status" value="1"/>
</dbReference>
<feature type="transmembrane region" description="Helical" evidence="7">
    <location>
        <begin position="413"/>
        <end position="434"/>
    </location>
</feature>
<dbReference type="InterPro" id="IPR020846">
    <property type="entry name" value="MFS_dom"/>
</dbReference>
<gene>
    <name evidence="9" type="ORF">QBC36DRAFT_329642</name>
</gene>
<evidence type="ECO:0000256" key="6">
    <source>
        <dbReference type="SAM" id="MobiDB-lite"/>
    </source>
</evidence>
<evidence type="ECO:0000256" key="4">
    <source>
        <dbReference type="ARBA" id="ARBA00022989"/>
    </source>
</evidence>
<dbReference type="AlphaFoldDB" id="A0AAN6W6E8"/>
<reference evidence="9" key="1">
    <citation type="journal article" date="2023" name="Mol. Phylogenet. Evol.">
        <title>Genome-scale phylogeny and comparative genomics of the fungal order Sordariales.</title>
        <authorList>
            <person name="Hensen N."/>
            <person name="Bonometti L."/>
            <person name="Westerberg I."/>
            <person name="Brannstrom I.O."/>
            <person name="Guillou S."/>
            <person name="Cros-Aarteil S."/>
            <person name="Calhoun S."/>
            <person name="Haridas S."/>
            <person name="Kuo A."/>
            <person name="Mondo S."/>
            <person name="Pangilinan J."/>
            <person name="Riley R."/>
            <person name="LaButti K."/>
            <person name="Andreopoulos B."/>
            <person name="Lipzen A."/>
            <person name="Chen C."/>
            <person name="Yan M."/>
            <person name="Daum C."/>
            <person name="Ng V."/>
            <person name="Clum A."/>
            <person name="Steindorff A."/>
            <person name="Ohm R.A."/>
            <person name="Martin F."/>
            <person name="Silar P."/>
            <person name="Natvig D.O."/>
            <person name="Lalanne C."/>
            <person name="Gautier V."/>
            <person name="Ament-Velasquez S.L."/>
            <person name="Kruys A."/>
            <person name="Hutchinson M.I."/>
            <person name="Powell A.J."/>
            <person name="Barry K."/>
            <person name="Miller A.N."/>
            <person name="Grigoriev I.V."/>
            <person name="Debuchy R."/>
            <person name="Gladieux P."/>
            <person name="Hiltunen Thoren M."/>
            <person name="Johannesson H."/>
        </authorList>
    </citation>
    <scope>NUCLEOTIDE SEQUENCE</scope>
    <source>
        <strain evidence="9">CBS 892.96</strain>
    </source>
</reference>
<evidence type="ECO:0000256" key="2">
    <source>
        <dbReference type="ARBA" id="ARBA00022448"/>
    </source>
</evidence>
<dbReference type="CDD" id="cd17502">
    <property type="entry name" value="MFS_Azr1_MDR_like"/>
    <property type="match status" value="1"/>
</dbReference>
<dbReference type="PANTHER" id="PTHR23501">
    <property type="entry name" value="MAJOR FACILITATOR SUPERFAMILY"/>
    <property type="match status" value="1"/>
</dbReference>